<dbReference type="OrthoDB" id="1101576at2759"/>
<accession>A0A0C2MMX4</accession>
<dbReference type="AlphaFoldDB" id="A0A0C2MMX4"/>
<dbReference type="EMBL" id="JWZT01002787">
    <property type="protein sequence ID" value="KII68576.1"/>
    <property type="molecule type" value="Genomic_DNA"/>
</dbReference>
<sequence length="107" mass="12951">MLDVVDQVCLEHRKKFKNISLYRRTIARLIEAINEDLKSQLTRRVPSLQHFSQILDESTDLHDTARLLIFERNFTKIRNHLRIAVNRINKRHYYPMRYFQMCGKCFA</sequence>
<gene>
    <name evidence="1" type="ORF">RF11_12982</name>
</gene>
<proteinExistence type="predicted"/>
<comment type="caution">
    <text evidence="1">The sequence shown here is derived from an EMBL/GenBank/DDBJ whole genome shotgun (WGS) entry which is preliminary data.</text>
</comment>
<dbReference type="PANTHER" id="PTHR45913:SF5">
    <property type="entry name" value="GENERAL TRANSCRIPTION FACTOR II-I REPEAT DOMAIN-CONTAINING PROTEIN 2A-LIKE PROTEIN"/>
    <property type="match status" value="1"/>
</dbReference>
<name>A0A0C2MMX4_THEKT</name>
<dbReference type="PANTHER" id="PTHR45913">
    <property type="entry name" value="EPM2A-INTERACTING PROTEIN 1"/>
    <property type="match status" value="1"/>
</dbReference>
<keyword evidence="2" id="KW-1185">Reference proteome</keyword>
<reference evidence="1 2" key="1">
    <citation type="journal article" date="2014" name="Genome Biol. Evol.">
        <title>The genome of the myxosporean Thelohanellus kitauei shows adaptations to nutrient acquisition within its fish host.</title>
        <authorList>
            <person name="Yang Y."/>
            <person name="Xiong J."/>
            <person name="Zhou Z."/>
            <person name="Huo F."/>
            <person name="Miao W."/>
            <person name="Ran C."/>
            <person name="Liu Y."/>
            <person name="Zhang J."/>
            <person name="Feng J."/>
            <person name="Wang M."/>
            <person name="Wang M."/>
            <person name="Wang L."/>
            <person name="Yao B."/>
        </authorList>
    </citation>
    <scope>NUCLEOTIDE SEQUENCE [LARGE SCALE GENOMIC DNA]</scope>
    <source>
        <strain evidence="1">Wuqing</strain>
    </source>
</reference>
<dbReference type="Proteomes" id="UP000031668">
    <property type="component" value="Unassembled WGS sequence"/>
</dbReference>
<evidence type="ECO:0000313" key="1">
    <source>
        <dbReference type="EMBL" id="KII68576.1"/>
    </source>
</evidence>
<protein>
    <submittedName>
        <fullName evidence="1">Uncharacterized protein</fullName>
    </submittedName>
</protein>
<evidence type="ECO:0000313" key="2">
    <source>
        <dbReference type="Proteomes" id="UP000031668"/>
    </source>
</evidence>
<organism evidence="1 2">
    <name type="scientific">Thelohanellus kitauei</name>
    <name type="common">Myxosporean</name>
    <dbReference type="NCBI Taxonomy" id="669202"/>
    <lineage>
        <taxon>Eukaryota</taxon>
        <taxon>Metazoa</taxon>
        <taxon>Cnidaria</taxon>
        <taxon>Myxozoa</taxon>
        <taxon>Myxosporea</taxon>
        <taxon>Bivalvulida</taxon>
        <taxon>Platysporina</taxon>
        <taxon>Myxobolidae</taxon>
        <taxon>Thelohanellus</taxon>
    </lineage>
</organism>